<dbReference type="PANTHER" id="PTHR33451">
    <property type="entry name" value="MALATE-2H(+)/NA(+)-LACTATE ANTIPORTER"/>
    <property type="match status" value="1"/>
</dbReference>
<dbReference type="eggNOG" id="COG1757">
    <property type="taxonomic scope" value="Bacteria"/>
</dbReference>
<dbReference type="InterPro" id="IPR052180">
    <property type="entry name" value="NhaC_Na-H+_Antiporter"/>
</dbReference>
<comment type="subcellular location">
    <subcellularLocation>
        <location evidence="1">Cell membrane</location>
        <topology evidence="1">Multi-pass membrane protein</topology>
    </subcellularLocation>
</comment>
<gene>
    <name evidence="9" type="ORF">AS202_00145</name>
</gene>
<sequence length="484" mass="51572">MSSKHDKVEKPITLFQSLIPVVILVGLLAINVFVFRDDALSGTNQFILLIGGSIATVVGIFNHVSYDKVITQIINNVRDTSSAIFILLLVGALSGTWLLSGIIPSMIYYGLQILHPAIYLPACLIITSIISIATGSSWTTSATVGIALVGIGNAIGMPIGMIGGAVISGAYFGDKLSPLSDTTNLAPVMAGTDLFTHIRYMLYTTVPTYIVTLVLFSVLGVLYGHGGDVDTSVTLQAIADTFNITPILFIVPVFVVFLIVKKVQPIAALLIGTLLGGVFALIFQPDIVVAVSGGDTFNFYNAYKGVMLALTTDIRILSPLESLNGLFEAGGMASMLNTVWLILCAMFFGGAMEAIGALQKISMALLNIANNVFGLFASTVASCLAINVMTSDQYLSIVVPGKMFSDAYKAKGLAPENLSRTLEDSGTVTSVLIPWNTCGAYHSGVLGIPTMTYLPYAFFNYLSPFVTLLYAAFNYKIRKIVNKA</sequence>
<comment type="similarity">
    <text evidence="8">Belongs to the NhaC Na(+)/H(+) (TC 2.A.35) antiporter family.</text>
</comment>
<dbReference type="Pfam" id="PF03553">
    <property type="entry name" value="Na_H_antiporter"/>
    <property type="match status" value="1"/>
</dbReference>
<keyword evidence="2" id="KW-0813">Transport</keyword>
<evidence type="ECO:0000256" key="1">
    <source>
        <dbReference type="ARBA" id="ARBA00004651"/>
    </source>
</evidence>
<dbReference type="PANTHER" id="PTHR33451:SF3">
    <property type="entry name" value="MALATE-2H(+)_NA(+)-LACTATE ANTIPORTER"/>
    <property type="match status" value="1"/>
</dbReference>
<dbReference type="GO" id="GO:0015297">
    <property type="term" value="F:antiporter activity"/>
    <property type="evidence" value="ECO:0007669"/>
    <property type="project" value="UniProtKB-KW"/>
</dbReference>
<dbReference type="EMBL" id="CP013690">
    <property type="protein sequence ID" value="ALU24706.1"/>
    <property type="molecule type" value="Genomic_DNA"/>
</dbReference>
<dbReference type="GO" id="GO:0005886">
    <property type="term" value="C:plasma membrane"/>
    <property type="evidence" value="ECO:0007669"/>
    <property type="project" value="UniProtKB-SubCell"/>
</dbReference>
<reference evidence="9 10" key="1">
    <citation type="journal article" date="2016" name="J. Zhejiang Univ. Sci. B">
        <title>Antibiotic resistance mechanisms of Myroides sp.</title>
        <authorList>
            <person name="Hu S."/>
            <person name="Yuan S."/>
            <person name="Qu H."/>
            <person name="Jiang T."/>
            <person name="Zhou Y."/>
            <person name="Wang M."/>
            <person name="Ming D."/>
        </authorList>
    </citation>
    <scope>NUCLEOTIDE SEQUENCE [LARGE SCALE GENOMIC DNA]</scope>
    <source>
        <strain evidence="9 10">PR63039</strain>
    </source>
</reference>
<accession>A0A0S7EB60</accession>
<dbReference type="InterPro" id="IPR018461">
    <property type="entry name" value="Na/H_Antiport_NhaC-like_C"/>
</dbReference>
<protein>
    <submittedName>
        <fullName evidence="9">Sodium:proton antiporter</fullName>
    </submittedName>
</protein>
<evidence type="ECO:0000256" key="7">
    <source>
        <dbReference type="ARBA" id="ARBA00023136"/>
    </source>
</evidence>
<evidence type="ECO:0000256" key="3">
    <source>
        <dbReference type="ARBA" id="ARBA00022449"/>
    </source>
</evidence>
<proteinExistence type="inferred from homology"/>
<dbReference type="InterPro" id="IPR004770">
    <property type="entry name" value="Na/H_antiport_NhaC"/>
</dbReference>
<evidence type="ECO:0000256" key="6">
    <source>
        <dbReference type="ARBA" id="ARBA00022989"/>
    </source>
</evidence>
<dbReference type="RefSeq" id="WP_006258629.1">
    <property type="nucleotide sequence ID" value="NZ_BCMQ01000012.1"/>
</dbReference>
<keyword evidence="6" id="KW-1133">Transmembrane helix</keyword>
<keyword evidence="4" id="KW-1003">Cell membrane</keyword>
<dbReference type="Proteomes" id="UP000069030">
    <property type="component" value="Chromosome"/>
</dbReference>
<keyword evidence="5" id="KW-0812">Transmembrane</keyword>
<organism evidence="9 10">
    <name type="scientific">Myroides odoratimimus</name>
    <dbReference type="NCBI Taxonomy" id="76832"/>
    <lineage>
        <taxon>Bacteria</taxon>
        <taxon>Pseudomonadati</taxon>
        <taxon>Bacteroidota</taxon>
        <taxon>Flavobacteriia</taxon>
        <taxon>Flavobacteriales</taxon>
        <taxon>Flavobacteriaceae</taxon>
        <taxon>Myroides</taxon>
    </lineage>
</organism>
<evidence type="ECO:0000256" key="5">
    <source>
        <dbReference type="ARBA" id="ARBA00022692"/>
    </source>
</evidence>
<keyword evidence="7" id="KW-0472">Membrane</keyword>
<evidence type="ECO:0000256" key="8">
    <source>
        <dbReference type="ARBA" id="ARBA00038435"/>
    </source>
</evidence>
<dbReference type="NCBIfam" id="TIGR00931">
    <property type="entry name" value="antiport_nhaC"/>
    <property type="match status" value="1"/>
</dbReference>
<dbReference type="KEGG" id="mod:AS202_00145"/>
<dbReference type="AlphaFoldDB" id="A0A0S7EB60"/>
<evidence type="ECO:0000256" key="2">
    <source>
        <dbReference type="ARBA" id="ARBA00022448"/>
    </source>
</evidence>
<evidence type="ECO:0000313" key="9">
    <source>
        <dbReference type="EMBL" id="ALU24706.1"/>
    </source>
</evidence>
<name>A0A0S7EB60_9FLAO</name>
<dbReference type="GeneID" id="66973293"/>
<keyword evidence="3" id="KW-0050">Antiport</keyword>
<evidence type="ECO:0000313" key="10">
    <source>
        <dbReference type="Proteomes" id="UP000069030"/>
    </source>
</evidence>
<evidence type="ECO:0000256" key="4">
    <source>
        <dbReference type="ARBA" id="ARBA00022475"/>
    </source>
</evidence>